<comment type="similarity">
    <text evidence="2">In the C-terminal section; belongs to the MurCDEF family.</text>
</comment>
<reference evidence="15 16" key="1">
    <citation type="submission" date="2015-11" db="EMBL/GenBank/DDBJ databases">
        <title>Genomic analysis of 38 Legionella species identifies large and diverse effector repertoires.</title>
        <authorList>
            <person name="Burstein D."/>
            <person name="Amaro F."/>
            <person name="Zusman T."/>
            <person name="Lifshitz Z."/>
            <person name="Cohen O."/>
            <person name="Gilbert J.A."/>
            <person name="Pupko T."/>
            <person name="Shuman H.A."/>
            <person name="Segal G."/>
        </authorList>
    </citation>
    <scope>NUCLEOTIDE SEQUENCE [LARGE SCALE GENOMIC DNA]</scope>
    <source>
        <strain evidence="15 16">BL-540</strain>
    </source>
</reference>
<evidence type="ECO:0000256" key="2">
    <source>
        <dbReference type="ARBA" id="ARBA00009060"/>
    </source>
</evidence>
<organism evidence="15 16">
    <name type="scientific">Legionella jordanis</name>
    <dbReference type="NCBI Taxonomy" id="456"/>
    <lineage>
        <taxon>Bacteria</taxon>
        <taxon>Pseudomonadati</taxon>
        <taxon>Pseudomonadota</taxon>
        <taxon>Gammaproteobacteria</taxon>
        <taxon>Legionellales</taxon>
        <taxon>Legionellaceae</taxon>
        <taxon>Legionella</taxon>
    </lineage>
</organism>
<dbReference type="InterPro" id="IPR044019">
    <property type="entry name" value="Cyanophycin_syn_N"/>
</dbReference>
<dbReference type="InterPro" id="IPR004101">
    <property type="entry name" value="Mur_ligase_C"/>
</dbReference>
<evidence type="ECO:0000256" key="6">
    <source>
        <dbReference type="ARBA" id="ARBA00022036"/>
    </source>
</evidence>
<dbReference type="Gene3D" id="3.40.1190.10">
    <property type="entry name" value="Mur-like, catalytic domain"/>
    <property type="match status" value="1"/>
</dbReference>
<comment type="function">
    <text evidence="1">Catalyzes the ATP-dependent polymerization of arginine and aspartate to multi-L-arginyl-poly-L-aspartic acid (cyanophycin; a water-insoluble reserve polymer).</text>
</comment>
<dbReference type="InterPro" id="IPR036565">
    <property type="entry name" value="Mur-like_cat_sf"/>
</dbReference>
<evidence type="ECO:0000256" key="1">
    <source>
        <dbReference type="ARBA" id="ARBA00003184"/>
    </source>
</evidence>
<dbReference type="Pfam" id="PF18921">
    <property type="entry name" value="Cyanophycin_syn"/>
    <property type="match status" value="1"/>
</dbReference>
<comment type="catalytic activity">
    <reaction evidence="11">
        <text>[L-4-(L-arginin-2-N-yl)aspartate](n)-L-aspartate + L-arginine + ATP = [L-4-(L-arginin-2-N-yl)aspartate](n+1) + ADP + phosphate + H(+)</text>
        <dbReference type="Rhea" id="RHEA:23888"/>
        <dbReference type="Rhea" id="RHEA-COMP:13732"/>
        <dbReference type="Rhea" id="RHEA-COMP:13733"/>
        <dbReference type="ChEBI" id="CHEBI:15378"/>
        <dbReference type="ChEBI" id="CHEBI:30616"/>
        <dbReference type="ChEBI" id="CHEBI:32682"/>
        <dbReference type="ChEBI" id="CHEBI:43474"/>
        <dbReference type="ChEBI" id="CHEBI:137986"/>
        <dbReference type="ChEBI" id="CHEBI:137990"/>
        <dbReference type="ChEBI" id="CHEBI:456216"/>
        <dbReference type="EC" id="6.3.2.30"/>
    </reaction>
</comment>
<evidence type="ECO:0000256" key="7">
    <source>
        <dbReference type="ARBA" id="ARBA00022598"/>
    </source>
</evidence>
<dbReference type="GO" id="GO:0005524">
    <property type="term" value="F:ATP binding"/>
    <property type="evidence" value="ECO:0007669"/>
    <property type="project" value="UniProtKB-UniRule"/>
</dbReference>
<proteinExistence type="inferred from homology"/>
<evidence type="ECO:0000259" key="14">
    <source>
        <dbReference type="PROSITE" id="PS50975"/>
    </source>
</evidence>
<evidence type="ECO:0000256" key="4">
    <source>
        <dbReference type="ARBA" id="ARBA00012968"/>
    </source>
</evidence>
<dbReference type="SUPFAM" id="SSF53244">
    <property type="entry name" value="MurD-like peptide ligases, peptide-binding domain"/>
    <property type="match status" value="1"/>
</dbReference>
<dbReference type="STRING" id="456.Ljor_0559"/>
<feature type="domain" description="ATP-grasp" evidence="14">
    <location>
        <begin position="222"/>
        <end position="475"/>
    </location>
</feature>
<dbReference type="PANTHER" id="PTHR23135:SF18">
    <property type="entry name" value="CYANOPHYCIN SYNTHETASE"/>
    <property type="match status" value="1"/>
</dbReference>
<dbReference type="SUPFAM" id="SSF56059">
    <property type="entry name" value="Glutathione synthetase ATP-binding domain-like"/>
    <property type="match status" value="1"/>
</dbReference>
<dbReference type="RefSeq" id="WP_058470122.1">
    <property type="nucleotide sequence ID" value="NZ_CAAAIC010000004.1"/>
</dbReference>
<dbReference type="EC" id="6.3.2.30" evidence="4"/>
<keyword evidence="9 13" id="KW-0067">ATP-binding</keyword>
<dbReference type="Pfam" id="PF08443">
    <property type="entry name" value="RimK"/>
    <property type="match status" value="1"/>
</dbReference>
<dbReference type="Proteomes" id="UP000055035">
    <property type="component" value="Unassembled WGS sequence"/>
</dbReference>
<dbReference type="EMBL" id="LNYJ01000011">
    <property type="protein sequence ID" value="KTD16253.1"/>
    <property type="molecule type" value="Genomic_DNA"/>
</dbReference>
<dbReference type="NCBIfam" id="TIGR02068">
    <property type="entry name" value="cya_phycin_syn"/>
    <property type="match status" value="1"/>
</dbReference>
<dbReference type="GO" id="GO:0046872">
    <property type="term" value="F:metal ion binding"/>
    <property type="evidence" value="ECO:0007669"/>
    <property type="project" value="InterPro"/>
</dbReference>
<dbReference type="InterPro" id="IPR011761">
    <property type="entry name" value="ATP-grasp"/>
</dbReference>
<dbReference type="InterPro" id="IPR036615">
    <property type="entry name" value="Mur_ligase_C_dom_sf"/>
</dbReference>
<comment type="subunit">
    <text evidence="3">Homodimer.</text>
</comment>
<accession>A0A0W0V8Q7</accession>
<dbReference type="EC" id="6.3.2.29" evidence="5"/>
<evidence type="ECO:0000256" key="8">
    <source>
        <dbReference type="ARBA" id="ARBA00022741"/>
    </source>
</evidence>
<evidence type="ECO:0000256" key="12">
    <source>
        <dbReference type="ARBA" id="ARBA00048425"/>
    </source>
</evidence>
<dbReference type="Pfam" id="PF02875">
    <property type="entry name" value="Mur_ligase_C"/>
    <property type="match status" value="1"/>
</dbReference>
<evidence type="ECO:0000256" key="3">
    <source>
        <dbReference type="ARBA" id="ARBA00011738"/>
    </source>
</evidence>
<dbReference type="PATRIC" id="fig|456.5.peg.589"/>
<dbReference type="InterPro" id="IPR013651">
    <property type="entry name" value="ATP-grasp_RimK-type"/>
</dbReference>
<evidence type="ECO:0000256" key="13">
    <source>
        <dbReference type="PROSITE-ProRule" id="PRU00409"/>
    </source>
</evidence>
<dbReference type="NCBIfam" id="NF010623">
    <property type="entry name" value="PRK14016.1"/>
    <property type="match status" value="1"/>
</dbReference>
<dbReference type="PANTHER" id="PTHR23135">
    <property type="entry name" value="MUR LIGASE FAMILY MEMBER"/>
    <property type="match status" value="1"/>
</dbReference>
<dbReference type="Gene3D" id="3.90.190.20">
    <property type="entry name" value="Mur ligase, C-terminal domain"/>
    <property type="match status" value="1"/>
</dbReference>
<evidence type="ECO:0000313" key="16">
    <source>
        <dbReference type="Proteomes" id="UP000055035"/>
    </source>
</evidence>
<keyword evidence="8 13" id="KW-0547">Nucleotide-binding</keyword>
<dbReference type="Pfam" id="PF08245">
    <property type="entry name" value="Mur_ligase_M"/>
    <property type="match status" value="1"/>
</dbReference>
<dbReference type="PROSITE" id="PS50975">
    <property type="entry name" value="ATP_GRASP"/>
    <property type="match status" value="1"/>
</dbReference>
<evidence type="ECO:0000256" key="10">
    <source>
        <dbReference type="ARBA" id="ARBA00031353"/>
    </source>
</evidence>
<protein>
    <recommendedName>
        <fullName evidence="6">Cyanophycin synthetase</fullName>
        <ecNumber evidence="5">6.3.2.29</ecNumber>
        <ecNumber evidence="4">6.3.2.30</ecNumber>
    </recommendedName>
    <alternativeName>
        <fullName evidence="10">Cyanophycin synthase</fullName>
    </alternativeName>
</protein>
<dbReference type="GO" id="GO:0071160">
    <property type="term" value="F:cyanophycin synthetase activity (L-aspartate-adding)"/>
    <property type="evidence" value="ECO:0007669"/>
    <property type="project" value="UniProtKB-EC"/>
</dbReference>
<dbReference type="SUPFAM" id="SSF53623">
    <property type="entry name" value="MurD-like peptide ligases, catalytic domain"/>
    <property type="match status" value="1"/>
</dbReference>
<name>A0A0W0V8Q7_9GAMM</name>
<evidence type="ECO:0000313" key="15">
    <source>
        <dbReference type="EMBL" id="KTD16253.1"/>
    </source>
</evidence>
<dbReference type="Gene3D" id="3.30.470.20">
    <property type="entry name" value="ATP-grasp fold, B domain"/>
    <property type="match status" value="2"/>
</dbReference>
<dbReference type="AlphaFoldDB" id="A0A0W0V8Q7"/>
<evidence type="ECO:0000256" key="5">
    <source>
        <dbReference type="ARBA" id="ARBA00013005"/>
    </source>
</evidence>
<gene>
    <name evidence="15" type="primary">cphA_1</name>
    <name evidence="15" type="ORF">Ljor_0559</name>
</gene>
<evidence type="ECO:0000256" key="9">
    <source>
        <dbReference type="ARBA" id="ARBA00022840"/>
    </source>
</evidence>
<dbReference type="InterPro" id="IPR011810">
    <property type="entry name" value="Cya_phycin_syn"/>
</dbReference>
<dbReference type="GO" id="GO:0071161">
    <property type="term" value="F:cyanophycin synthetase activity (L-arginine-adding)"/>
    <property type="evidence" value="ECO:0007669"/>
    <property type="project" value="UniProtKB-EC"/>
</dbReference>
<comment type="caution">
    <text evidence="15">The sequence shown here is derived from an EMBL/GenBank/DDBJ whole genome shotgun (WGS) entry which is preliminary data.</text>
</comment>
<comment type="catalytic activity">
    <reaction evidence="12">
        <text>[L-4-(L-arginin-2-N-yl)aspartate](n) + L-aspartate + ATP = [L-4-(L-arginin-2-N-yl)aspartate](n)-L-aspartate + ADP + phosphate + H(+)</text>
        <dbReference type="Rhea" id="RHEA:13277"/>
        <dbReference type="Rhea" id="RHEA-COMP:13728"/>
        <dbReference type="Rhea" id="RHEA-COMP:13733"/>
        <dbReference type="ChEBI" id="CHEBI:15378"/>
        <dbReference type="ChEBI" id="CHEBI:29991"/>
        <dbReference type="ChEBI" id="CHEBI:30616"/>
        <dbReference type="ChEBI" id="CHEBI:43474"/>
        <dbReference type="ChEBI" id="CHEBI:137986"/>
        <dbReference type="ChEBI" id="CHEBI:137990"/>
        <dbReference type="ChEBI" id="CHEBI:456216"/>
        <dbReference type="EC" id="6.3.2.29"/>
    </reaction>
</comment>
<dbReference type="InterPro" id="IPR013221">
    <property type="entry name" value="Mur_ligase_cen"/>
</dbReference>
<sequence>MEILDIKVLKGPNYWSIARKNLIVLKLDIDIYEHLPSNQLDEFNQRLKNLLPSLYHHHCSRGIEGGFFARLEEGTWLGHVVEHIALELQNLTGLDCGYGRTFSSRAKGIYHVIFSYQIEEIGVCAAKIAVKIADCLARGEDYHSLEQDLNSLRKVFNEQRNGPSTEALIREAERRGIPFYLFEGSSLITFGQGCHQKRVWASVTSETSAVAVDIVSDKQMTKDILAAHFIPTPQGIILKDINELDNTIERLQFPIVIKPLKGNHGRAVTTNIRSKEKAIAAFRLAKSVANEILVEQFIAGEDYRFLVINYRVVAVAKRTPAMVIGDGIHSIQELVEETNKDPKRGQGHEDYLTAISIDEATLAILEEKKLTLDSVLPKDKILYLKYSANLSTGGTATDVSKHVHPANIELAERVAEILHLDVCGIDVISQDIKFPIGERHGAIIEVNAGPGLRMHISPSYGESQNVASPFMDMLYPRGIPHRIPVIAVAGTSGKTTVVRLIAHLASQFGYYVGFSNTEGIYINKKLIKQGDYSDSQNAKAVLRDPLVDFAILECSSEGIFNYGLGFDRCDVSIITNISETHRHLDGIDSVEELAKLKAVVAESTVSQGYAILNAEDDLVYGIRSSLNCNVALFASRENPRIVEHCENGGLAAYVQNEEIVVRRGQHCQNVAPIKEIPITFNGTATAMIKNILPAVLTAVINNFPLINIEHALYDFYPSVDNIPGRMNIIHFDDFQVMIDYAHNAAAYVELKAFLNEFEPNKKKIGILAVQADKSEEDITSLCIFAEEMFDEVIIYHSNKNHSSIDRQLNSLRKEAANSATTINIMPDGLTAVRHAMKNAESNSFIYYSADDVFAAITFLMDEKKIKSGQFETEGI</sequence>
<dbReference type="OrthoDB" id="9803907at2"/>
<evidence type="ECO:0000256" key="11">
    <source>
        <dbReference type="ARBA" id="ARBA00048094"/>
    </source>
</evidence>
<keyword evidence="7 15" id="KW-0436">Ligase</keyword>
<keyword evidence="16" id="KW-1185">Reference proteome</keyword>